<dbReference type="InterPro" id="IPR036412">
    <property type="entry name" value="HAD-like_sf"/>
</dbReference>
<protein>
    <recommendedName>
        <fullName evidence="3">Cof-type HAD-IIB family hydrolase</fullName>
    </recommendedName>
</protein>
<proteinExistence type="predicted"/>
<dbReference type="PANTHER" id="PTHR10000">
    <property type="entry name" value="PHOSPHOSERINE PHOSPHATASE"/>
    <property type="match status" value="1"/>
</dbReference>
<dbReference type="InterPro" id="IPR021130">
    <property type="entry name" value="PRib-ATP_PPHydrolase-like"/>
</dbReference>
<dbReference type="Gene3D" id="3.30.1240.10">
    <property type="match status" value="1"/>
</dbReference>
<evidence type="ECO:0008006" key="3">
    <source>
        <dbReference type="Google" id="ProtNLM"/>
    </source>
</evidence>
<evidence type="ECO:0000313" key="1">
    <source>
        <dbReference type="EMBL" id="KEY61477.1"/>
    </source>
</evidence>
<dbReference type="SUPFAM" id="SSF56784">
    <property type="entry name" value="HAD-like"/>
    <property type="match status" value="1"/>
</dbReference>
<accession>A0A084A848</accession>
<dbReference type="PANTHER" id="PTHR10000:SF25">
    <property type="entry name" value="PHOSPHATASE YKRA-RELATED"/>
    <property type="match status" value="1"/>
</dbReference>
<evidence type="ECO:0000313" key="2">
    <source>
        <dbReference type="Proteomes" id="UP000028401"/>
    </source>
</evidence>
<comment type="caution">
    <text evidence="1">The sequence shown here is derived from an EMBL/GenBank/DDBJ whole genome shotgun (WGS) entry which is preliminary data.</text>
</comment>
<dbReference type="GO" id="GO:0000287">
    <property type="term" value="F:magnesium ion binding"/>
    <property type="evidence" value="ECO:0007669"/>
    <property type="project" value="TreeGrafter"/>
</dbReference>
<dbReference type="Proteomes" id="UP000028401">
    <property type="component" value="Unassembled WGS sequence"/>
</dbReference>
<dbReference type="InterPro" id="IPR000150">
    <property type="entry name" value="Cof"/>
</dbReference>
<gene>
    <name evidence="1" type="ORF">U725_02360</name>
</gene>
<dbReference type="NCBIfam" id="TIGR00099">
    <property type="entry name" value="Cof-subfamily"/>
    <property type="match status" value="1"/>
</dbReference>
<name>A0A084A848_LACLC</name>
<dbReference type="SFLD" id="SFLDG01140">
    <property type="entry name" value="C2.B:_Phosphomannomutase_and_P"/>
    <property type="match status" value="1"/>
</dbReference>
<dbReference type="Gene3D" id="3.40.50.1000">
    <property type="entry name" value="HAD superfamily/HAD-like"/>
    <property type="match status" value="1"/>
</dbReference>
<dbReference type="NCBIfam" id="TIGR01484">
    <property type="entry name" value="HAD-SF-IIB"/>
    <property type="match status" value="1"/>
</dbReference>
<dbReference type="AlphaFoldDB" id="A0A084A848"/>
<dbReference type="GO" id="GO:0016791">
    <property type="term" value="F:phosphatase activity"/>
    <property type="evidence" value="ECO:0007669"/>
    <property type="project" value="TreeGrafter"/>
</dbReference>
<dbReference type="Gene3D" id="1.10.3420.10">
    <property type="entry name" value="putative ntp pyrophosphohydrolase like domain"/>
    <property type="match status" value="1"/>
</dbReference>
<dbReference type="SFLD" id="SFLDS00003">
    <property type="entry name" value="Haloacid_Dehalogenase"/>
    <property type="match status" value="1"/>
</dbReference>
<dbReference type="RefSeq" id="WP_021036903.1">
    <property type="nucleotide sequence ID" value="NZ_AZSI01000161.1"/>
</dbReference>
<sequence length="462" mass="51567">MDIKAVFFDLDGTLFTSTRGVATSTRKAIQELRQKDIFVGIATGRGPAFVMPLLEDLDLDFAVTYNGQYIFTPKEVIFQNPLEQKTLKKLMDYATENHSDISLGTAHGVNGSGLLKFGETRLASFLSGVLPSGTSGVARNSFKHVIRRVLPQNSKLADNEEEFIYQAMMVATRNETARLQEAFPELLVTRSNPYSVDLISESGGKLPGIQRLGERFGFNLEQVMCFGDSENDLTMISGVGYGIAMGNAVAEVKKVATYVTDTNNQDGIAKALAYHGLIHYSVEKDFVSKDQNFNKVKDFHRLMDGKTQEVPRAFPPTEAGFRADFKVEEIVEFLYASADGNQEKFTELVENLHQAVDKAADKVKSKEHKEDSLTGQVDAMIDLLYFTYGSLVLSGIDPYEIFNAVHQANMGKIFPDGRPHFDPVTHKVLKPEDWEEKFAPEGKIKKELERQKRVAAKKHKTK</sequence>
<dbReference type="InterPro" id="IPR017223">
    <property type="entry name" value="HAD_SPs0319-typ"/>
</dbReference>
<dbReference type="InterPro" id="IPR006379">
    <property type="entry name" value="HAD-SF_hydro_IIB"/>
</dbReference>
<dbReference type="PIRSF" id="PIRSF037492">
    <property type="entry name" value="UCP037492_HAD"/>
    <property type="match status" value="1"/>
</dbReference>
<dbReference type="EMBL" id="AZSI01000161">
    <property type="protein sequence ID" value="KEY61477.1"/>
    <property type="molecule type" value="Genomic_DNA"/>
</dbReference>
<dbReference type="PATRIC" id="fig|1415168.3.peg.2423"/>
<dbReference type="GeneID" id="61109003"/>
<reference evidence="1 2" key="1">
    <citation type="submission" date="2014-06" db="EMBL/GenBank/DDBJ databases">
        <title>Draft genome sequence of the putrescine producing strain Lactococcus lactis subsp cremoris GE214.</title>
        <authorList>
            <person name="Ladero V."/>
            <person name="Linares D.M."/>
            <person name="del Rio B."/>
            <person name="Mayo B."/>
            <person name="Martin M.C."/>
            <person name="Fernandez M."/>
            <person name="Alvarez M.A."/>
        </authorList>
    </citation>
    <scope>NUCLEOTIDE SEQUENCE [LARGE SCALE GENOMIC DNA]</scope>
    <source>
        <strain evidence="1 2">GE214</strain>
    </source>
</reference>
<dbReference type="Pfam" id="PF08282">
    <property type="entry name" value="Hydrolase_3"/>
    <property type="match status" value="1"/>
</dbReference>
<organism evidence="1 2">
    <name type="scientific">Lactococcus cremoris subsp. cremoris GE214</name>
    <dbReference type="NCBI Taxonomy" id="1415168"/>
    <lineage>
        <taxon>Bacteria</taxon>
        <taxon>Bacillati</taxon>
        <taxon>Bacillota</taxon>
        <taxon>Bacilli</taxon>
        <taxon>Lactobacillales</taxon>
        <taxon>Streptococcaceae</taxon>
        <taxon>Lactococcus</taxon>
        <taxon>Lactococcus cremoris subsp. cremoris</taxon>
    </lineage>
</organism>
<dbReference type="PROSITE" id="PS01229">
    <property type="entry name" value="COF_2"/>
    <property type="match status" value="1"/>
</dbReference>
<dbReference type="CDD" id="cd07517">
    <property type="entry name" value="HAD_HPP"/>
    <property type="match status" value="1"/>
</dbReference>
<dbReference type="Pfam" id="PF01503">
    <property type="entry name" value="PRA-PH"/>
    <property type="match status" value="1"/>
</dbReference>
<dbReference type="InterPro" id="IPR023292">
    <property type="entry name" value="NTP_PyroPHydrolase-like_dom_sf"/>
</dbReference>
<dbReference type="GO" id="GO:0005829">
    <property type="term" value="C:cytosol"/>
    <property type="evidence" value="ECO:0007669"/>
    <property type="project" value="TreeGrafter"/>
</dbReference>
<dbReference type="InterPro" id="IPR023214">
    <property type="entry name" value="HAD_sf"/>
</dbReference>